<gene>
    <name evidence="2" type="ORF">ALC62_11459</name>
</gene>
<dbReference type="STRING" id="456900.A0A151ICM7"/>
<dbReference type="SUPFAM" id="SSF57756">
    <property type="entry name" value="Retrovirus zinc finger-like domains"/>
    <property type="match status" value="1"/>
</dbReference>
<feature type="compositionally biased region" description="Polar residues" evidence="1">
    <location>
        <begin position="355"/>
        <end position="372"/>
    </location>
</feature>
<organism evidence="2 3">
    <name type="scientific">Cyphomyrmex costatus</name>
    <dbReference type="NCBI Taxonomy" id="456900"/>
    <lineage>
        <taxon>Eukaryota</taxon>
        <taxon>Metazoa</taxon>
        <taxon>Ecdysozoa</taxon>
        <taxon>Arthropoda</taxon>
        <taxon>Hexapoda</taxon>
        <taxon>Insecta</taxon>
        <taxon>Pterygota</taxon>
        <taxon>Neoptera</taxon>
        <taxon>Endopterygota</taxon>
        <taxon>Hymenoptera</taxon>
        <taxon>Apocrita</taxon>
        <taxon>Aculeata</taxon>
        <taxon>Formicoidea</taxon>
        <taxon>Formicidae</taxon>
        <taxon>Myrmicinae</taxon>
        <taxon>Cyphomyrmex</taxon>
    </lineage>
</organism>
<keyword evidence="3" id="KW-1185">Reference proteome</keyword>
<dbReference type="AlphaFoldDB" id="A0A151ICM7"/>
<reference evidence="2 3" key="1">
    <citation type="submission" date="2016-03" db="EMBL/GenBank/DDBJ databases">
        <title>Cyphomyrmex costatus WGS genome.</title>
        <authorList>
            <person name="Nygaard S."/>
            <person name="Hu H."/>
            <person name="Boomsma J."/>
            <person name="Zhang G."/>
        </authorList>
    </citation>
    <scope>NUCLEOTIDE SEQUENCE [LARGE SCALE GENOMIC DNA]</scope>
    <source>
        <strain evidence="2">MS0001</strain>
        <tissue evidence="2">Whole body</tissue>
    </source>
</reference>
<feature type="compositionally biased region" description="Low complexity" evidence="1">
    <location>
        <begin position="305"/>
        <end position="314"/>
    </location>
</feature>
<dbReference type="GO" id="GO:0008270">
    <property type="term" value="F:zinc ion binding"/>
    <property type="evidence" value="ECO:0007669"/>
    <property type="project" value="InterPro"/>
</dbReference>
<dbReference type="EMBL" id="KQ978028">
    <property type="protein sequence ID" value="KYM97844.1"/>
    <property type="molecule type" value="Genomic_DNA"/>
</dbReference>
<evidence type="ECO:0008006" key="4">
    <source>
        <dbReference type="Google" id="ProtNLM"/>
    </source>
</evidence>
<evidence type="ECO:0000313" key="2">
    <source>
        <dbReference type="EMBL" id="KYM97844.1"/>
    </source>
</evidence>
<evidence type="ECO:0000313" key="3">
    <source>
        <dbReference type="Proteomes" id="UP000078542"/>
    </source>
</evidence>
<dbReference type="Proteomes" id="UP000078542">
    <property type="component" value="Unassembled WGS sequence"/>
</dbReference>
<feature type="compositionally biased region" description="Low complexity" evidence="1">
    <location>
        <begin position="345"/>
        <end position="354"/>
    </location>
</feature>
<dbReference type="InterPro" id="IPR036875">
    <property type="entry name" value="Znf_CCHC_sf"/>
</dbReference>
<dbReference type="GO" id="GO:0003676">
    <property type="term" value="F:nucleic acid binding"/>
    <property type="evidence" value="ECO:0007669"/>
    <property type="project" value="InterPro"/>
</dbReference>
<feature type="region of interest" description="Disordered" evidence="1">
    <location>
        <begin position="330"/>
        <end position="372"/>
    </location>
</feature>
<feature type="region of interest" description="Disordered" evidence="1">
    <location>
        <begin position="109"/>
        <end position="136"/>
    </location>
</feature>
<feature type="compositionally biased region" description="Basic and acidic residues" evidence="1">
    <location>
        <begin position="332"/>
        <end position="344"/>
    </location>
</feature>
<protein>
    <recommendedName>
        <fullName evidence="4">CCHC-type domain-containing protein</fullName>
    </recommendedName>
</protein>
<feature type="compositionally biased region" description="Low complexity" evidence="1">
    <location>
        <begin position="114"/>
        <end position="136"/>
    </location>
</feature>
<evidence type="ECO:0000256" key="1">
    <source>
        <dbReference type="SAM" id="MobiDB-lite"/>
    </source>
</evidence>
<feature type="region of interest" description="Disordered" evidence="1">
    <location>
        <begin position="289"/>
        <end position="316"/>
    </location>
</feature>
<name>A0A151ICM7_9HYME</name>
<proteinExistence type="predicted"/>
<dbReference type="Gene3D" id="4.10.60.10">
    <property type="entry name" value="Zinc finger, CCHC-type"/>
    <property type="match status" value="1"/>
</dbReference>
<accession>A0A151ICM7</accession>
<sequence>MERPQFNREQLEADSLDELKRKLTLYNLTIHDTRAECIDALLTYLERRDFSSLGDSEILSGAARSSSTNSHVGSAEPTAQQDMVPISAFQQMLQTFSQEMREQRKFIQQLSEQVRSPHPSSHSPVHDSVSSASTSASTMNLASTAQSVKLLAAQLPSFGGTQDEEVEIKLIKNARDWLDMDNGLINQSWCIFKEAITKRFKRYIPFHVAMQKVEARRWNYPKETFQDYALQKMKLMHAMRLPEQDQIQLLINGINSLSLRGMAAVLDATSLNEFLEKMSKVVATCIVGPAKTSPPPVRKEKKETPSSPSKSSPPAGNTSTLWCVYCKTKGHSRSDCPKLKKKDQTPPSTGSSSSKQNSTALELTKDSTQVGCVSQTSNSEVTSIVSDEVDESRMLDLRHPVIEVTNINGSPCSLDALVDTGSPVSFIIYSTFTPSKLLLGYDQRNHADAKLVHFLEKLAKSESYFDQEREARRELAIQTTNELKEYNKTYYDRKHRKPTRYKTGDYVLIRDATVKPGDSRKFKPVYKGPYQIAKVLNKNRYVVTDIPGFNITSRPYNSILSPDRIKPWIKTVTP</sequence>